<feature type="compositionally biased region" description="Pro residues" evidence="7">
    <location>
        <begin position="189"/>
        <end position="202"/>
    </location>
</feature>
<evidence type="ECO:0000256" key="6">
    <source>
        <dbReference type="ARBA" id="ARBA00023136"/>
    </source>
</evidence>
<dbReference type="AlphaFoldDB" id="A0A8J3Z172"/>
<comment type="subcellular location">
    <subcellularLocation>
        <location evidence="1">Cell membrane</location>
        <topology evidence="1">Multi-pass membrane protein</topology>
    </subcellularLocation>
</comment>
<feature type="transmembrane region" description="Helical" evidence="8">
    <location>
        <begin position="284"/>
        <end position="301"/>
    </location>
</feature>
<feature type="domain" description="Major facilitator superfamily (MFS) profile" evidence="9">
    <location>
        <begin position="9"/>
        <end position="398"/>
    </location>
</feature>
<keyword evidence="3 8" id="KW-0812">Transmembrane</keyword>
<dbReference type="Proteomes" id="UP000612585">
    <property type="component" value="Unassembled WGS sequence"/>
</dbReference>
<feature type="compositionally biased region" description="Gly residues" evidence="7">
    <location>
        <begin position="400"/>
        <end position="417"/>
    </location>
</feature>
<feature type="region of interest" description="Disordered" evidence="7">
    <location>
        <begin position="396"/>
        <end position="417"/>
    </location>
</feature>
<dbReference type="Pfam" id="PF07690">
    <property type="entry name" value="MFS_1"/>
    <property type="match status" value="1"/>
</dbReference>
<reference evidence="10" key="1">
    <citation type="submission" date="2021-01" db="EMBL/GenBank/DDBJ databases">
        <title>Whole genome shotgun sequence of Virgisporangium aurantiacum NBRC 16421.</title>
        <authorList>
            <person name="Komaki H."/>
            <person name="Tamura T."/>
        </authorList>
    </citation>
    <scope>NUCLEOTIDE SEQUENCE</scope>
    <source>
        <strain evidence="10">NBRC 16421</strain>
    </source>
</reference>
<dbReference type="SUPFAM" id="SSF103473">
    <property type="entry name" value="MFS general substrate transporter"/>
    <property type="match status" value="1"/>
</dbReference>
<organism evidence="10 11">
    <name type="scientific">Virgisporangium aurantiacum</name>
    <dbReference type="NCBI Taxonomy" id="175570"/>
    <lineage>
        <taxon>Bacteria</taxon>
        <taxon>Bacillati</taxon>
        <taxon>Actinomycetota</taxon>
        <taxon>Actinomycetes</taxon>
        <taxon>Micromonosporales</taxon>
        <taxon>Micromonosporaceae</taxon>
        <taxon>Virgisporangium</taxon>
    </lineage>
</organism>
<feature type="transmembrane region" description="Helical" evidence="8">
    <location>
        <begin position="340"/>
        <end position="366"/>
    </location>
</feature>
<dbReference type="GO" id="GO:0005886">
    <property type="term" value="C:plasma membrane"/>
    <property type="evidence" value="ECO:0007669"/>
    <property type="project" value="UniProtKB-SubCell"/>
</dbReference>
<dbReference type="InterPro" id="IPR036259">
    <property type="entry name" value="MFS_trans_sf"/>
</dbReference>
<evidence type="ECO:0000256" key="7">
    <source>
        <dbReference type="SAM" id="MobiDB-lite"/>
    </source>
</evidence>
<dbReference type="EMBL" id="BOPG01000019">
    <property type="protein sequence ID" value="GIJ55591.1"/>
    <property type="molecule type" value="Genomic_DNA"/>
</dbReference>
<gene>
    <name evidence="10" type="ORF">Vau01_031070</name>
</gene>
<evidence type="ECO:0000256" key="2">
    <source>
        <dbReference type="ARBA" id="ARBA00008432"/>
    </source>
</evidence>
<keyword evidence="6 8" id="KW-0472">Membrane</keyword>
<feature type="transmembrane region" description="Helical" evidence="8">
    <location>
        <begin position="133"/>
        <end position="156"/>
    </location>
</feature>
<feature type="transmembrane region" description="Helical" evidence="8">
    <location>
        <begin position="372"/>
        <end position="392"/>
    </location>
</feature>
<accession>A0A8J3Z172</accession>
<evidence type="ECO:0000256" key="8">
    <source>
        <dbReference type="SAM" id="Phobius"/>
    </source>
</evidence>
<comment type="similarity">
    <text evidence="2">Belongs to the major facilitator superfamily. Nitrate/nitrite porter (TC 2.A.1.8) family.</text>
</comment>
<evidence type="ECO:0000256" key="1">
    <source>
        <dbReference type="ARBA" id="ARBA00004651"/>
    </source>
</evidence>
<feature type="transmembrane region" description="Helical" evidence="8">
    <location>
        <begin position="105"/>
        <end position="126"/>
    </location>
</feature>
<dbReference type="InterPro" id="IPR044772">
    <property type="entry name" value="NO3_transporter"/>
</dbReference>
<keyword evidence="4 8" id="KW-1133">Transmembrane helix</keyword>
<sequence>MSIADRRWMLAVALLGYLVTAWAWALVDPLVPLLRGPLGLSPLQQALVVAVPVVVGTLGRIPAGALADRFGGRVVFLLVAAATLVALLELAVFGHRSVPGLMTGAVLVGVAGSTFAVAVPFVSAWFPGPHRGLALGVLGTGLCGSAIGGLTAVRLAEAHGMVAPYLVTAVPLVAFLALAGSVVRDAPRPARPPGQPGQPGQPPGVRRRLATALRWGTTWHAAAWYSALVALFVTFSNALPLYLANAYDLAAARAGDLMAAFVLLAVFMRPVGGRLADRLSPPRPLAVALGAVTVATAVQAGTPPVAVVVFGTLPVLAVGLGIASTAVLAQIGATVPADMVGLVVGVVTAVAGVAGFVSQLLMAASFDRFASYGPALCVLAAGAALATASAVLSASRPAVGGSGSVGGSAAGRRGGAG</sequence>
<feature type="transmembrane region" description="Helical" evidence="8">
    <location>
        <begin position="222"/>
        <end position="244"/>
    </location>
</feature>
<evidence type="ECO:0000313" key="10">
    <source>
        <dbReference type="EMBL" id="GIJ55591.1"/>
    </source>
</evidence>
<evidence type="ECO:0000256" key="5">
    <source>
        <dbReference type="ARBA" id="ARBA00023063"/>
    </source>
</evidence>
<dbReference type="GO" id="GO:0042128">
    <property type="term" value="P:nitrate assimilation"/>
    <property type="evidence" value="ECO:0007669"/>
    <property type="project" value="UniProtKB-KW"/>
</dbReference>
<evidence type="ECO:0000259" key="9">
    <source>
        <dbReference type="PROSITE" id="PS50850"/>
    </source>
</evidence>
<dbReference type="Gene3D" id="1.20.1250.20">
    <property type="entry name" value="MFS general substrate transporter like domains"/>
    <property type="match status" value="2"/>
</dbReference>
<dbReference type="InterPro" id="IPR011701">
    <property type="entry name" value="MFS"/>
</dbReference>
<dbReference type="PROSITE" id="PS50850">
    <property type="entry name" value="MFS"/>
    <property type="match status" value="1"/>
</dbReference>
<feature type="region of interest" description="Disordered" evidence="7">
    <location>
        <begin position="186"/>
        <end position="206"/>
    </location>
</feature>
<protein>
    <submittedName>
        <fullName evidence="10">MFS transporter</fullName>
    </submittedName>
</protein>
<proteinExistence type="inferred from homology"/>
<dbReference type="RefSeq" id="WP_203992608.1">
    <property type="nucleotide sequence ID" value="NZ_BOPG01000019.1"/>
</dbReference>
<dbReference type="PANTHER" id="PTHR23515">
    <property type="entry name" value="HIGH-AFFINITY NITRATE TRANSPORTER 2.3"/>
    <property type="match status" value="1"/>
</dbReference>
<dbReference type="InterPro" id="IPR020846">
    <property type="entry name" value="MFS_dom"/>
</dbReference>
<comment type="caution">
    <text evidence="10">The sequence shown here is derived from an EMBL/GenBank/DDBJ whole genome shotgun (WGS) entry which is preliminary data.</text>
</comment>
<name>A0A8J3Z172_9ACTN</name>
<feature type="transmembrane region" description="Helical" evidence="8">
    <location>
        <begin position="162"/>
        <end position="183"/>
    </location>
</feature>
<keyword evidence="11" id="KW-1185">Reference proteome</keyword>
<feature type="transmembrane region" description="Helical" evidence="8">
    <location>
        <begin position="307"/>
        <end position="328"/>
    </location>
</feature>
<evidence type="ECO:0000256" key="3">
    <source>
        <dbReference type="ARBA" id="ARBA00022692"/>
    </source>
</evidence>
<feature type="transmembrane region" description="Helical" evidence="8">
    <location>
        <begin position="74"/>
        <end position="93"/>
    </location>
</feature>
<evidence type="ECO:0000256" key="4">
    <source>
        <dbReference type="ARBA" id="ARBA00022989"/>
    </source>
</evidence>
<evidence type="ECO:0000313" key="11">
    <source>
        <dbReference type="Proteomes" id="UP000612585"/>
    </source>
</evidence>
<keyword evidence="5" id="KW-0534">Nitrate assimilation</keyword>
<feature type="transmembrane region" description="Helical" evidence="8">
    <location>
        <begin position="47"/>
        <end position="67"/>
    </location>
</feature>
<feature type="transmembrane region" description="Helical" evidence="8">
    <location>
        <begin position="250"/>
        <end position="272"/>
    </location>
</feature>
<dbReference type="GO" id="GO:0015112">
    <property type="term" value="F:nitrate transmembrane transporter activity"/>
    <property type="evidence" value="ECO:0007669"/>
    <property type="project" value="InterPro"/>
</dbReference>